<dbReference type="EMBL" id="CP051206">
    <property type="protein sequence ID" value="QJB46527.1"/>
    <property type="molecule type" value="Genomic_DNA"/>
</dbReference>
<feature type="region of interest" description="Disordered" evidence="1">
    <location>
        <begin position="393"/>
        <end position="418"/>
    </location>
</feature>
<reference evidence="4 5" key="2">
    <citation type="submission" date="2020-04" db="EMBL/GenBank/DDBJ databases">
        <authorList>
            <person name="Fomenkov A."/>
            <person name="Anton B.P."/>
            <person name="Roberts R.J."/>
        </authorList>
    </citation>
    <scope>NUCLEOTIDE SEQUENCE [LARGE SCALE GENOMIC DNA]</scope>
    <source>
        <strain evidence="4 5">CCAP 1403/13f</strain>
    </source>
</reference>
<gene>
    <name evidence="4" type="ORF">HGD76_22415</name>
</gene>
<organism evidence="4 5">
    <name type="scientific">Dolichospermum flos-aquae CCAP 1403/13F</name>
    <dbReference type="NCBI Taxonomy" id="315271"/>
    <lineage>
        <taxon>Bacteria</taxon>
        <taxon>Bacillati</taxon>
        <taxon>Cyanobacteriota</taxon>
        <taxon>Cyanophyceae</taxon>
        <taxon>Nostocales</taxon>
        <taxon>Aphanizomenonaceae</taxon>
        <taxon>Dolichospermum</taxon>
    </lineage>
</organism>
<evidence type="ECO:0000256" key="2">
    <source>
        <dbReference type="SAM" id="Phobius"/>
    </source>
</evidence>
<dbReference type="SUPFAM" id="SSF52129">
    <property type="entry name" value="Caspase-like"/>
    <property type="match status" value="1"/>
</dbReference>
<dbReference type="RefSeq" id="WP_168697077.1">
    <property type="nucleotide sequence ID" value="NZ_CP051206.1"/>
</dbReference>
<dbReference type="AlphaFoldDB" id="A0A6H2C4S5"/>
<dbReference type="KEGG" id="dfs:HGD76_22415"/>
<dbReference type="Proteomes" id="UP000502433">
    <property type="component" value="Chromosome"/>
</dbReference>
<evidence type="ECO:0000259" key="3">
    <source>
        <dbReference type="Pfam" id="PF00656"/>
    </source>
</evidence>
<keyword evidence="2" id="KW-0812">Transmembrane</keyword>
<evidence type="ECO:0000313" key="4">
    <source>
        <dbReference type="EMBL" id="QJB46527.1"/>
    </source>
</evidence>
<keyword evidence="2" id="KW-0472">Membrane</keyword>
<evidence type="ECO:0000313" key="5">
    <source>
        <dbReference type="Proteomes" id="UP000502433"/>
    </source>
</evidence>
<dbReference type="GO" id="GO:0004197">
    <property type="term" value="F:cysteine-type endopeptidase activity"/>
    <property type="evidence" value="ECO:0007669"/>
    <property type="project" value="InterPro"/>
</dbReference>
<evidence type="ECO:0000256" key="1">
    <source>
        <dbReference type="SAM" id="MobiDB-lite"/>
    </source>
</evidence>
<sequence>MVNYWAIAIGINQYQSFQPLSCAQADAEAIKDFLVTQAGFLPEKCLLMTNTSPPIGEQSSYPTKENILSLLEELAATFWQPEDCLWLFFSGYGVNHKEQDYLMPVAGNPDQVPETGIEVRSLLQSLQVTGLNILLIFDINRAFGTQADAPVGQEIIELAQELQMGAIISCQPEEFSHESTELGHGFFTAALLEALGSAKGYNFADLAAYLTYLTPKLCQHHWRPVQNPVTIIPSQQPAILPTLTLDENSEALIFPAESFAITRTAPPLENSPSSATDKAWWTENASVETTLSQIKTGGNLALPPTSESLISSNYTLATSPASKPGGRFIPALPTANTYPSSQSELPIWQQFIIWGGGIMVVVGLITTFLLRNHESFRFKNFSKTVSNHRTSKLPLPQIFPTPQNPSTAQINSNTDSHQRNQAISDLEKMSLVPTQPSNLSIAIAKAQRTPANAPLHAKAQENIQVWCQMILELAQAQAKQGKYENAIATAQLITKKEPLHTQAQTVIQKWQLEAKQYVSNKTLLDAATALIIPEQASTYNRAIEVAKKIQKGQPGFEIAQTSINQWSEKILDLAKIRATQGDFNAAVATAILVPKVTIAYEDAQDAIQKWQQQKN</sequence>
<dbReference type="InterPro" id="IPR029030">
    <property type="entry name" value="Caspase-like_dom_sf"/>
</dbReference>
<dbReference type="GO" id="GO:0006508">
    <property type="term" value="P:proteolysis"/>
    <property type="evidence" value="ECO:0007669"/>
    <property type="project" value="InterPro"/>
</dbReference>
<name>A0A6H2C4S5_DOLFA</name>
<proteinExistence type="predicted"/>
<dbReference type="Pfam" id="PF00656">
    <property type="entry name" value="Peptidase_C14"/>
    <property type="match status" value="1"/>
</dbReference>
<dbReference type="Gene3D" id="3.40.50.1460">
    <property type="match status" value="1"/>
</dbReference>
<dbReference type="InterPro" id="IPR011600">
    <property type="entry name" value="Pept_C14_caspase"/>
</dbReference>
<reference evidence="4 5" key="1">
    <citation type="submission" date="2020-04" db="EMBL/GenBank/DDBJ databases">
        <title>Genome-Wide Identification of 5-Methylcytosine Sites in Bacterial Genomes By High-Throughput Sequencing of MspJI Restriction Fragments.</title>
        <authorList>
            <person name="Wu V."/>
        </authorList>
    </citation>
    <scope>NUCLEOTIDE SEQUENCE [LARGE SCALE GENOMIC DNA]</scope>
    <source>
        <strain evidence="4 5">CCAP 1403/13f</strain>
    </source>
</reference>
<feature type="domain" description="Peptidase C14 caspase" evidence="3">
    <location>
        <begin position="5"/>
        <end position="217"/>
    </location>
</feature>
<feature type="compositionally biased region" description="Polar residues" evidence="1">
    <location>
        <begin position="404"/>
        <end position="418"/>
    </location>
</feature>
<protein>
    <submittedName>
        <fullName evidence="4">Peptidase C14</fullName>
    </submittedName>
</protein>
<keyword evidence="2" id="KW-1133">Transmembrane helix</keyword>
<feature type="transmembrane region" description="Helical" evidence="2">
    <location>
        <begin position="351"/>
        <end position="370"/>
    </location>
</feature>
<accession>A0A6H2C4S5</accession>